<dbReference type="InterPro" id="IPR016174">
    <property type="entry name" value="Di-haem_cyt_TM"/>
</dbReference>
<dbReference type="RefSeq" id="WP_048141413.1">
    <property type="nucleotide sequence ID" value="NZ_CP009516.1"/>
</dbReference>
<dbReference type="OrthoDB" id="130079at2157"/>
<evidence type="ECO:0000256" key="1">
    <source>
        <dbReference type="SAM" id="Phobius"/>
    </source>
</evidence>
<keyword evidence="1" id="KW-0812">Transmembrane</keyword>
<dbReference type="HOGENOM" id="CLU_095572_0_0_2"/>
<accession>A0A0E3SGU8</accession>
<keyword evidence="1" id="KW-1133">Transmembrane helix</keyword>
<feature type="transmembrane region" description="Helical" evidence="1">
    <location>
        <begin position="206"/>
        <end position="223"/>
    </location>
</feature>
<feature type="transmembrane region" description="Helical" evidence="1">
    <location>
        <begin position="145"/>
        <end position="167"/>
    </location>
</feature>
<feature type="transmembrane region" description="Helical" evidence="1">
    <location>
        <begin position="20"/>
        <end position="45"/>
    </location>
</feature>
<dbReference type="GO" id="GO:0022904">
    <property type="term" value="P:respiratory electron transport chain"/>
    <property type="evidence" value="ECO:0007669"/>
    <property type="project" value="InterPro"/>
</dbReference>
<dbReference type="KEGG" id="mhor:MSHOH_3149"/>
<evidence type="ECO:0000313" key="3">
    <source>
        <dbReference type="Proteomes" id="UP000033101"/>
    </source>
</evidence>
<name>A0A0E3SGU8_9EURY</name>
<proteinExistence type="predicted"/>
<dbReference type="Proteomes" id="UP000033101">
    <property type="component" value="Chromosome"/>
</dbReference>
<evidence type="ECO:0000313" key="2">
    <source>
        <dbReference type="EMBL" id="AKB79632.1"/>
    </source>
</evidence>
<dbReference type="AlphaFoldDB" id="A0A0E3SGU8"/>
<dbReference type="GO" id="GO:0016020">
    <property type="term" value="C:membrane"/>
    <property type="evidence" value="ECO:0007669"/>
    <property type="project" value="InterPro"/>
</dbReference>
<dbReference type="SUPFAM" id="SSF81342">
    <property type="entry name" value="Transmembrane di-heme cytochromes"/>
    <property type="match status" value="1"/>
</dbReference>
<dbReference type="EC" id="1.12.98.3" evidence="2"/>
<dbReference type="EMBL" id="CP009516">
    <property type="protein sequence ID" value="AKB79632.1"/>
    <property type="molecule type" value="Genomic_DNA"/>
</dbReference>
<reference evidence="2 3" key="1">
    <citation type="submission" date="2014-07" db="EMBL/GenBank/DDBJ databases">
        <title>Methanogenic archaea and the global carbon cycle.</title>
        <authorList>
            <person name="Henriksen J.R."/>
            <person name="Luke J."/>
            <person name="Reinhart S."/>
            <person name="Benedict M.N."/>
            <person name="Youngblut N.D."/>
            <person name="Metcalf M.E."/>
            <person name="Whitaker R.J."/>
            <person name="Metcalf W.W."/>
        </authorList>
    </citation>
    <scope>NUCLEOTIDE SEQUENCE [LARGE SCALE GENOMIC DNA]</scope>
    <source>
        <strain evidence="2 3">HB-1</strain>
    </source>
</reference>
<keyword evidence="3" id="KW-1185">Reference proteome</keyword>
<sequence length="270" mass="31516">MVRSAEKPASRRIIVERYTWLERVTHLVHLVAMFTLLITGFKIYFGWDFMSFQTARAFHMIAVPFFLVANWILVPYNIFSCKGERWCVRNRVKHFKESYVFGEDDAERLSGIVRNFFGKGKYPAFTIYDEQEGHYVTKLHPMLKLLIIFESTAIALIAITGVVLYNIAWAPLGLPISEWILSAAWYVASLFNVDALGLIRLVHLFAAYWFVFELIVHVGILEFDPDVWKYHKAIFWSGKEDLSDRHFVRVIEEKDQKGLLTDQKGVMEEH</sequence>
<dbReference type="STRING" id="1434110.MSHOH_3149"/>
<gene>
    <name evidence="2" type="ORF">MSHOH_3149</name>
</gene>
<protein>
    <submittedName>
        <fullName evidence="2">Methanophenazine hydrogenase cytochrome b subunit</fullName>
        <ecNumber evidence="2">1.12.98.3</ecNumber>
    </submittedName>
</protein>
<keyword evidence="1" id="KW-0472">Membrane</keyword>
<keyword evidence="2" id="KW-0560">Oxidoreductase</keyword>
<dbReference type="GO" id="GO:0051911">
    <property type="term" value="F:Methanosarcina-phenazine hydrogenase activity"/>
    <property type="evidence" value="ECO:0007669"/>
    <property type="project" value="UniProtKB-EC"/>
</dbReference>
<dbReference type="Gene3D" id="1.20.950.20">
    <property type="entry name" value="Transmembrane di-heme cytochromes, Chain C"/>
    <property type="match status" value="1"/>
</dbReference>
<dbReference type="PATRIC" id="fig|1434110.4.peg.4055"/>
<feature type="transmembrane region" description="Helical" evidence="1">
    <location>
        <begin position="57"/>
        <end position="79"/>
    </location>
</feature>
<dbReference type="GeneID" id="24832476"/>
<organism evidence="2 3">
    <name type="scientific">Methanosarcina horonobensis HB-1 = JCM 15518</name>
    <dbReference type="NCBI Taxonomy" id="1434110"/>
    <lineage>
        <taxon>Archaea</taxon>
        <taxon>Methanobacteriati</taxon>
        <taxon>Methanobacteriota</taxon>
        <taxon>Stenosarchaea group</taxon>
        <taxon>Methanomicrobia</taxon>
        <taxon>Methanosarcinales</taxon>
        <taxon>Methanosarcinaceae</taxon>
        <taxon>Methanosarcina</taxon>
    </lineage>
</organism>